<feature type="transmembrane region" description="Helical" evidence="1">
    <location>
        <begin position="321"/>
        <end position="347"/>
    </location>
</feature>
<feature type="transmembrane region" description="Helical" evidence="1">
    <location>
        <begin position="260"/>
        <end position="289"/>
    </location>
</feature>
<evidence type="ECO:0000313" key="2">
    <source>
        <dbReference type="EMBL" id="TBL72932.1"/>
    </source>
</evidence>
<evidence type="ECO:0000256" key="1">
    <source>
        <dbReference type="SAM" id="Phobius"/>
    </source>
</evidence>
<accession>A0A4Q9DI56</accession>
<keyword evidence="1" id="KW-0472">Membrane</keyword>
<comment type="caution">
    <text evidence="2">The sequence shown here is derived from an EMBL/GenBank/DDBJ whole genome shotgun (WGS) entry which is preliminary data.</text>
</comment>
<name>A0A4Q9DI56_9BACL</name>
<keyword evidence="1" id="KW-0812">Transmembrane</keyword>
<dbReference type="AlphaFoldDB" id="A0A4Q9DI56"/>
<feature type="transmembrane region" description="Helical" evidence="1">
    <location>
        <begin position="6"/>
        <end position="23"/>
    </location>
</feature>
<feature type="transmembrane region" description="Helical" evidence="1">
    <location>
        <begin position="235"/>
        <end position="253"/>
    </location>
</feature>
<sequence>MSPKSPVTAFLLSFIPGAGHLYLNRPIRAFLYAGGFFGPLFIIFVSVISRSRFPKEMLLFCLFVAFAVAAINVLDMIITLLRDKREQAVGVRSMYGESFAQPHPSMEYGYDTASEPYVHEREQRMLGMPYELQRLRIILLSFIPGLGHFQLGLMQRGLIFLTGYFGTMVMVLFVCFLLSSGKFLVFLGALPIIWLYGLFDALQLLARKMRGEELVDRSIFEDFQESRADGRKNKMVATILSVFPGAGHMYLGLQRRGLQLMAAFLLGIYILDVLHLSLFLFMIPIIWFYSFFDALQMASKVGREELKDTPVVDWFVNHQKWVGIVLLALGAYYLLDEALLGIIEKLLPKQNISFWFHKYFQTFIVSVLLIGGGIKLLLGSNKHRGRGSE</sequence>
<dbReference type="RefSeq" id="WP_131016651.1">
    <property type="nucleotide sequence ID" value="NZ_SIRE01000022.1"/>
</dbReference>
<feature type="transmembrane region" description="Helical" evidence="1">
    <location>
        <begin position="185"/>
        <end position="206"/>
    </location>
</feature>
<evidence type="ECO:0000313" key="3">
    <source>
        <dbReference type="Proteomes" id="UP000293142"/>
    </source>
</evidence>
<dbReference type="OrthoDB" id="82335at2"/>
<reference evidence="2 3" key="1">
    <citation type="submission" date="2019-02" db="EMBL/GenBank/DDBJ databases">
        <title>Paenibacillus sp. nov., isolated from surface-sterilized tissue of Thalictrum simplex L.</title>
        <authorList>
            <person name="Tuo L."/>
        </authorList>
    </citation>
    <scope>NUCLEOTIDE SEQUENCE [LARGE SCALE GENOMIC DNA]</scope>
    <source>
        <strain evidence="2 3">N2SHLJ1</strain>
    </source>
</reference>
<organism evidence="2 3">
    <name type="scientific">Paenibacillus thalictri</name>
    <dbReference type="NCBI Taxonomy" id="2527873"/>
    <lineage>
        <taxon>Bacteria</taxon>
        <taxon>Bacillati</taxon>
        <taxon>Bacillota</taxon>
        <taxon>Bacilli</taxon>
        <taxon>Bacillales</taxon>
        <taxon>Paenibacillaceae</taxon>
        <taxon>Paenibacillus</taxon>
    </lineage>
</organism>
<feature type="transmembrane region" description="Helical" evidence="1">
    <location>
        <begin position="57"/>
        <end position="78"/>
    </location>
</feature>
<feature type="transmembrane region" description="Helical" evidence="1">
    <location>
        <begin position="359"/>
        <end position="378"/>
    </location>
</feature>
<keyword evidence="1" id="KW-1133">Transmembrane helix</keyword>
<proteinExistence type="predicted"/>
<dbReference type="EMBL" id="SIRE01000022">
    <property type="protein sequence ID" value="TBL72932.1"/>
    <property type="molecule type" value="Genomic_DNA"/>
</dbReference>
<protein>
    <recommendedName>
        <fullName evidence="4">Multi-tm2 domain protein</fullName>
    </recommendedName>
</protein>
<feature type="transmembrane region" description="Helical" evidence="1">
    <location>
        <begin position="157"/>
        <end position="178"/>
    </location>
</feature>
<keyword evidence="3" id="KW-1185">Reference proteome</keyword>
<evidence type="ECO:0008006" key="4">
    <source>
        <dbReference type="Google" id="ProtNLM"/>
    </source>
</evidence>
<feature type="transmembrane region" description="Helical" evidence="1">
    <location>
        <begin position="30"/>
        <end position="51"/>
    </location>
</feature>
<gene>
    <name evidence="2" type="ORF">EYB31_27250</name>
</gene>
<dbReference type="Proteomes" id="UP000293142">
    <property type="component" value="Unassembled WGS sequence"/>
</dbReference>